<evidence type="ECO:0000313" key="4">
    <source>
        <dbReference type="Proteomes" id="UP000567179"/>
    </source>
</evidence>
<sequence length="564" mass="62082">MSSPDNVTHARMNSLNESTIANIKLHSNRAQITRIFKSRVVKGKNILTIFSLPNPLDHDSLRVEARGPVIIQGVTSSKREMEHDLETSELLEQLKQQKIDAENALARSHKALKAIDAYIDKLDAQNLDISKLGEAMEIYDTTGQKWDDNITTIKKEKEVIENNIEAEYARLQETVTDKKLRVEVTVSLFADSDAEVEITLIYAVSGARWEPSYDIRVNTQDPIASRVQLIYKADISQNSGEPWTDAPIKLETAQPTFGIEVPSLAVWNIRHVNTTISGEGLSAGGRGLGKGGAQRHRKILPNEDDLEYDAHETTEVTSKGHVNATFRIPGTTTIPSDNEPHQITVAQIDLEAAMSWICVPKGDTRVHLNATIKNTSDYTFLWGESNVFVDQSFIARGVVPDVSPHETFNCALGLDPSIRVTYHTPTKMYQESGFYSKSHKHSFSQVISVQNTKSIDITGVKIQEHIPVSQDASLTVKLLKPSLAAVTSSASAAGSGPADKPRAKVSESSYAQWVGSESASQDLTLLGKDGRLEWVCAIPAHGNINLQLEWEVIATQKTAIVGLF</sequence>
<dbReference type="PANTHER" id="PTHR31005">
    <property type="entry name" value="DUF4139 DOMAIN-CONTAINING PROTEIN"/>
    <property type="match status" value="1"/>
</dbReference>
<dbReference type="InterPro" id="IPR011935">
    <property type="entry name" value="CHP02231"/>
</dbReference>
<accession>A0A8H5BAQ2</accession>
<evidence type="ECO:0000259" key="2">
    <source>
        <dbReference type="Pfam" id="PF13600"/>
    </source>
</evidence>
<evidence type="ECO:0008006" key="5">
    <source>
        <dbReference type="Google" id="ProtNLM"/>
    </source>
</evidence>
<dbReference type="InterPro" id="IPR025554">
    <property type="entry name" value="DUF4140"/>
</dbReference>
<dbReference type="EMBL" id="JAACJJ010000029">
    <property type="protein sequence ID" value="KAF5319396.1"/>
    <property type="molecule type" value="Genomic_DNA"/>
</dbReference>
<dbReference type="InterPro" id="IPR037291">
    <property type="entry name" value="DUF4139"/>
</dbReference>
<protein>
    <recommendedName>
        <fullName evidence="5">Mucoidy inhibitor A</fullName>
    </recommendedName>
</protein>
<dbReference type="NCBIfam" id="TIGR02231">
    <property type="entry name" value="mucoidy inhibitor MuiA family protein"/>
    <property type="match status" value="1"/>
</dbReference>
<dbReference type="Pfam" id="PF13600">
    <property type="entry name" value="DUF4140"/>
    <property type="match status" value="1"/>
</dbReference>
<feature type="domain" description="DUF4140" evidence="2">
    <location>
        <begin position="24"/>
        <end position="120"/>
    </location>
</feature>
<dbReference type="OrthoDB" id="10068793at2759"/>
<comment type="caution">
    <text evidence="3">The sequence shown here is derived from an EMBL/GenBank/DDBJ whole genome shotgun (WGS) entry which is preliminary data.</text>
</comment>
<feature type="domain" description="DUF4139" evidence="1">
    <location>
        <begin position="198"/>
        <end position="552"/>
    </location>
</feature>
<gene>
    <name evidence="3" type="ORF">D9619_008444</name>
</gene>
<organism evidence="3 4">
    <name type="scientific">Psilocybe cf. subviscida</name>
    <dbReference type="NCBI Taxonomy" id="2480587"/>
    <lineage>
        <taxon>Eukaryota</taxon>
        <taxon>Fungi</taxon>
        <taxon>Dikarya</taxon>
        <taxon>Basidiomycota</taxon>
        <taxon>Agaricomycotina</taxon>
        <taxon>Agaricomycetes</taxon>
        <taxon>Agaricomycetidae</taxon>
        <taxon>Agaricales</taxon>
        <taxon>Agaricineae</taxon>
        <taxon>Strophariaceae</taxon>
        <taxon>Psilocybe</taxon>
    </lineage>
</organism>
<dbReference type="Pfam" id="PF13598">
    <property type="entry name" value="DUF4139"/>
    <property type="match status" value="1"/>
</dbReference>
<evidence type="ECO:0000259" key="1">
    <source>
        <dbReference type="Pfam" id="PF13598"/>
    </source>
</evidence>
<evidence type="ECO:0000313" key="3">
    <source>
        <dbReference type="EMBL" id="KAF5319396.1"/>
    </source>
</evidence>
<dbReference type="AlphaFoldDB" id="A0A8H5BAQ2"/>
<reference evidence="3 4" key="1">
    <citation type="journal article" date="2020" name="ISME J.">
        <title>Uncovering the hidden diversity of litter-decomposition mechanisms in mushroom-forming fungi.</title>
        <authorList>
            <person name="Floudas D."/>
            <person name="Bentzer J."/>
            <person name="Ahren D."/>
            <person name="Johansson T."/>
            <person name="Persson P."/>
            <person name="Tunlid A."/>
        </authorList>
    </citation>
    <scope>NUCLEOTIDE SEQUENCE [LARGE SCALE GENOMIC DNA]</scope>
    <source>
        <strain evidence="3 4">CBS 101986</strain>
    </source>
</reference>
<keyword evidence="4" id="KW-1185">Reference proteome</keyword>
<dbReference type="Proteomes" id="UP000567179">
    <property type="component" value="Unassembled WGS sequence"/>
</dbReference>
<dbReference type="PANTHER" id="PTHR31005:SF8">
    <property type="entry name" value="DUF4139 DOMAIN-CONTAINING PROTEIN"/>
    <property type="match status" value="1"/>
</dbReference>
<proteinExistence type="predicted"/>
<name>A0A8H5BAQ2_9AGAR</name>